<dbReference type="RefSeq" id="XP_031864801.1">
    <property type="nucleotide sequence ID" value="XM_032019094.1"/>
</dbReference>
<evidence type="ECO:0000313" key="1">
    <source>
        <dbReference type="EMBL" id="RDL30193.1"/>
    </source>
</evidence>
<sequence>MQAVVVEWLRPGGDGQSVRTEYVRLKALSPDGMRFVLARCEGGLRYVAVVELVAPGLRPEEVVDVWKADSAEDVLFATFWDLDRMMLQCVRELISDPEYFTPLWNLFQGACGAWQLFGDALLADEQSGIGG</sequence>
<dbReference type="AlphaFoldDB" id="A0A370T9F1"/>
<proteinExistence type="predicted"/>
<reference evidence="1 2" key="1">
    <citation type="journal article" date="2018" name="IMA Fungus">
        <title>IMA Genome-F 9: Draft genome sequence of Annulohypoxylon stygium, Aspergillus mulundensis, Berkeleyomyces basicola (syn. Thielaviopsis basicola), Ceratocystis smalleyi, two Cercospora beticola strains, Coleophoma cylindrospora, Fusarium fracticaudum, Phialophora cf. hyalina, and Morchella septimelata.</title>
        <authorList>
            <person name="Wingfield B.D."/>
            <person name="Bills G.F."/>
            <person name="Dong Y."/>
            <person name="Huang W."/>
            <person name="Nel W.J."/>
            <person name="Swalarsk-Parry B.S."/>
            <person name="Vaghefi N."/>
            <person name="Wilken P.M."/>
            <person name="An Z."/>
            <person name="de Beer Z.W."/>
            <person name="De Vos L."/>
            <person name="Chen L."/>
            <person name="Duong T.A."/>
            <person name="Gao Y."/>
            <person name="Hammerbacher A."/>
            <person name="Kikkert J.R."/>
            <person name="Li Y."/>
            <person name="Li H."/>
            <person name="Li K."/>
            <person name="Li Q."/>
            <person name="Liu X."/>
            <person name="Ma X."/>
            <person name="Naidoo K."/>
            <person name="Pethybridge S.J."/>
            <person name="Sun J."/>
            <person name="Steenkamp E.T."/>
            <person name="van der Nest M.A."/>
            <person name="van Wyk S."/>
            <person name="Wingfield M.J."/>
            <person name="Xiong C."/>
            <person name="Yue Q."/>
            <person name="Zhang X."/>
        </authorList>
    </citation>
    <scope>NUCLEOTIDE SEQUENCE [LARGE SCALE GENOMIC DNA]</scope>
    <source>
        <strain evidence="1 2">BP 5553</strain>
    </source>
</reference>
<name>A0A370T9F1_9HELO</name>
<dbReference type="Proteomes" id="UP000254866">
    <property type="component" value="Unassembled WGS sequence"/>
</dbReference>
<organism evidence="1 2">
    <name type="scientific">Venustampulla echinocandica</name>
    <dbReference type="NCBI Taxonomy" id="2656787"/>
    <lineage>
        <taxon>Eukaryota</taxon>
        <taxon>Fungi</taxon>
        <taxon>Dikarya</taxon>
        <taxon>Ascomycota</taxon>
        <taxon>Pezizomycotina</taxon>
        <taxon>Leotiomycetes</taxon>
        <taxon>Helotiales</taxon>
        <taxon>Pleuroascaceae</taxon>
        <taxon>Venustampulla</taxon>
    </lineage>
</organism>
<dbReference type="EMBL" id="NPIC01000016">
    <property type="protein sequence ID" value="RDL30193.1"/>
    <property type="molecule type" value="Genomic_DNA"/>
</dbReference>
<comment type="caution">
    <text evidence="1">The sequence shown here is derived from an EMBL/GenBank/DDBJ whole genome shotgun (WGS) entry which is preliminary data.</text>
</comment>
<gene>
    <name evidence="1" type="ORF">BP5553_10471</name>
</gene>
<dbReference type="GeneID" id="43603320"/>
<accession>A0A370T9F1</accession>
<keyword evidence="2" id="KW-1185">Reference proteome</keyword>
<protein>
    <submittedName>
        <fullName evidence="1">Uncharacterized protein</fullName>
    </submittedName>
</protein>
<evidence type="ECO:0000313" key="2">
    <source>
        <dbReference type="Proteomes" id="UP000254866"/>
    </source>
</evidence>